<evidence type="ECO:0000256" key="1">
    <source>
        <dbReference type="SAM" id="SignalP"/>
    </source>
</evidence>
<evidence type="ECO:0000313" key="4">
    <source>
        <dbReference type="Proteomes" id="UP000256321"/>
    </source>
</evidence>
<keyword evidence="1" id="KW-0732">Signal</keyword>
<feature type="signal peptide" evidence="1">
    <location>
        <begin position="1"/>
        <end position="23"/>
    </location>
</feature>
<dbReference type="Proteomes" id="UP000256321">
    <property type="component" value="Unassembled WGS sequence"/>
</dbReference>
<evidence type="ECO:0000313" key="2">
    <source>
        <dbReference type="EMBL" id="MBC8602662.1"/>
    </source>
</evidence>
<comment type="caution">
    <text evidence="3">The sequence shown here is derived from an EMBL/GenBank/DDBJ whole genome shotgun (WGS) entry which is preliminary data.</text>
</comment>
<evidence type="ECO:0000313" key="5">
    <source>
        <dbReference type="Proteomes" id="UP000629596"/>
    </source>
</evidence>
<accession>A0A3D8HD19</accession>
<organism evidence="3 4">
    <name type="scientific">Parabacteroides acidifaciens</name>
    <dbReference type="NCBI Taxonomy" id="2290935"/>
    <lineage>
        <taxon>Bacteria</taxon>
        <taxon>Pseudomonadati</taxon>
        <taxon>Bacteroidota</taxon>
        <taxon>Bacteroidia</taxon>
        <taxon>Bacteroidales</taxon>
        <taxon>Tannerellaceae</taxon>
        <taxon>Parabacteroides</taxon>
    </lineage>
</organism>
<dbReference type="PROSITE" id="PS51257">
    <property type="entry name" value="PROKAR_LIPOPROTEIN"/>
    <property type="match status" value="1"/>
</dbReference>
<keyword evidence="5" id="KW-1185">Reference proteome</keyword>
<reference evidence="3 4" key="1">
    <citation type="submission" date="2018-07" db="EMBL/GenBank/DDBJ databases">
        <title>Parabacteroides acidifaciens nov. sp., isolated from human feces.</title>
        <authorList>
            <person name="Wang Y.J."/>
        </authorList>
    </citation>
    <scope>NUCLEOTIDE SEQUENCE [LARGE SCALE GENOMIC DNA]</scope>
    <source>
        <strain evidence="3 4">426-9</strain>
    </source>
</reference>
<feature type="chain" id="PRO_5017718883" description="Lipoprotein" evidence="1">
    <location>
        <begin position="24"/>
        <end position="276"/>
    </location>
</feature>
<proteinExistence type="predicted"/>
<sequence length="276" mass="29786">MKKSVLSMLAVAALVFGMTSCNGAKKTNEEAEKTEEAAVIAGKAPKDLLTEELKQETIQLLKDMPDSEIPYRLSTGEVKVNVGDVKYMVPVSKAAELSTPTQKARALGMYMADYNVLKAVGQPTAEVEAVIAKLATDLNVSFVLDILKEQAPKDATKEQMQSFLKEQENQIIDKMAAENKIDAEVEMLGAASAEYACLIANPTLVVQGDATSAGLSANMEKRVSMLEEVVADLAAYYPDLKQLGETISPLKEKVNSIQEARAANAEIMGIRDALLK</sequence>
<dbReference type="EMBL" id="JACRTI010000033">
    <property type="protein sequence ID" value="MBC8602662.1"/>
    <property type="molecule type" value="Genomic_DNA"/>
</dbReference>
<protein>
    <recommendedName>
        <fullName evidence="6">Lipoprotein</fullName>
    </recommendedName>
</protein>
<dbReference type="RefSeq" id="WP_115500152.1">
    <property type="nucleotide sequence ID" value="NZ_JACRTI010000033.1"/>
</dbReference>
<reference evidence="2 5" key="2">
    <citation type="submission" date="2020-08" db="EMBL/GenBank/DDBJ databases">
        <title>Genome public.</title>
        <authorList>
            <person name="Liu C."/>
            <person name="Sun Q."/>
        </authorList>
    </citation>
    <scope>NUCLEOTIDE SEQUENCE [LARGE SCALE GENOMIC DNA]</scope>
    <source>
        <strain evidence="2 5">426_9</strain>
    </source>
</reference>
<name>A0A3D8HD19_9BACT</name>
<dbReference type="Proteomes" id="UP000629596">
    <property type="component" value="Unassembled WGS sequence"/>
</dbReference>
<evidence type="ECO:0000313" key="3">
    <source>
        <dbReference type="EMBL" id="RDU48650.1"/>
    </source>
</evidence>
<dbReference type="AlphaFoldDB" id="A0A3D8HD19"/>
<gene>
    <name evidence="3" type="ORF">DWU89_13515</name>
    <name evidence="2" type="ORF">H8784_13165</name>
</gene>
<evidence type="ECO:0008006" key="6">
    <source>
        <dbReference type="Google" id="ProtNLM"/>
    </source>
</evidence>
<dbReference type="EMBL" id="QREV01000033">
    <property type="protein sequence ID" value="RDU48650.1"/>
    <property type="molecule type" value="Genomic_DNA"/>
</dbReference>